<gene>
    <name evidence="3" type="ORF">AVDCRST_MAG64-4251</name>
</gene>
<dbReference type="NCBIfam" id="NF011405">
    <property type="entry name" value="PRK14830.1"/>
    <property type="match status" value="1"/>
</dbReference>
<comment type="cofactor">
    <cofactor evidence="2">
        <name>Mg(2+)</name>
        <dbReference type="ChEBI" id="CHEBI:18420"/>
    </cofactor>
    <text evidence="2">Binds 2 magnesium ions per subunit.</text>
</comment>
<keyword evidence="2" id="KW-0479">Metal-binding</keyword>
<feature type="binding site" evidence="2">
    <location>
        <position position="26"/>
    </location>
    <ligand>
        <name>substrate</name>
    </ligand>
</feature>
<feature type="binding site" evidence="2">
    <location>
        <position position="21"/>
    </location>
    <ligand>
        <name>Mg(2+)</name>
        <dbReference type="ChEBI" id="CHEBI:18420"/>
    </ligand>
</feature>
<dbReference type="GO" id="GO:0016094">
    <property type="term" value="P:polyprenol biosynthetic process"/>
    <property type="evidence" value="ECO:0007669"/>
    <property type="project" value="TreeGrafter"/>
</dbReference>
<feature type="binding site" evidence="2">
    <location>
        <position position="34"/>
    </location>
    <ligand>
        <name>substrate</name>
    </ligand>
</feature>
<dbReference type="AlphaFoldDB" id="A0A6J4QMI9"/>
<feature type="binding site" evidence="2">
    <location>
        <begin position="200"/>
        <end position="202"/>
    </location>
    <ligand>
        <name>substrate</name>
    </ligand>
</feature>
<feature type="binding site" evidence="2">
    <location>
        <position position="194"/>
    </location>
    <ligand>
        <name>substrate</name>
    </ligand>
</feature>
<dbReference type="CDD" id="cd00475">
    <property type="entry name" value="Cis_IPPS"/>
    <property type="match status" value="1"/>
</dbReference>
<keyword evidence="1 2" id="KW-0808">Transferase</keyword>
<evidence type="ECO:0000256" key="1">
    <source>
        <dbReference type="ARBA" id="ARBA00022679"/>
    </source>
</evidence>
<reference evidence="3" key="1">
    <citation type="submission" date="2020-02" db="EMBL/GenBank/DDBJ databases">
        <authorList>
            <person name="Meier V. D."/>
        </authorList>
    </citation>
    <scope>NUCLEOTIDE SEQUENCE</scope>
    <source>
        <strain evidence="3">AVDCRST_MAG64</strain>
    </source>
</reference>
<feature type="binding site" evidence="2">
    <location>
        <begin position="22"/>
        <end position="25"/>
    </location>
    <ligand>
        <name>substrate</name>
    </ligand>
</feature>
<feature type="active site" evidence="2">
    <location>
        <position position="21"/>
    </location>
</feature>
<name>A0A6J4QMI9_9BACT</name>
<comment type="subunit">
    <text evidence="2">Homodimer.</text>
</comment>
<keyword evidence="2" id="KW-0460">Magnesium</keyword>
<dbReference type="FunFam" id="3.40.1180.10:FF:000001">
    <property type="entry name" value="(2E,6E)-farnesyl-diphosphate-specific ditrans,polycis-undecaprenyl-diphosphate synthase"/>
    <property type="match status" value="1"/>
</dbReference>
<feature type="binding site" evidence="2">
    <location>
        <begin position="71"/>
        <end position="73"/>
    </location>
    <ligand>
        <name>substrate</name>
    </ligand>
</feature>
<feature type="binding site" evidence="2">
    <location>
        <position position="213"/>
    </location>
    <ligand>
        <name>Mg(2+)</name>
        <dbReference type="ChEBI" id="CHEBI:18420"/>
    </ligand>
</feature>
<comment type="similarity">
    <text evidence="2">Belongs to the UPP synthase family.</text>
</comment>
<dbReference type="PROSITE" id="PS01066">
    <property type="entry name" value="UPP_SYNTHASE"/>
    <property type="match status" value="1"/>
</dbReference>
<feature type="binding site" evidence="2">
    <location>
        <position position="77"/>
    </location>
    <ligand>
        <name>substrate</name>
    </ligand>
</feature>
<dbReference type="SUPFAM" id="SSF64005">
    <property type="entry name" value="Undecaprenyl diphosphate synthase"/>
    <property type="match status" value="1"/>
</dbReference>
<dbReference type="GO" id="GO:0045547">
    <property type="term" value="F:ditrans,polycis-polyprenyl diphosphate synthase [(2E,6E)-farnesyl diphosphate specific] activity"/>
    <property type="evidence" value="ECO:0007669"/>
    <property type="project" value="TreeGrafter"/>
</dbReference>
<dbReference type="PANTHER" id="PTHR10291:SF0">
    <property type="entry name" value="DEHYDRODOLICHYL DIPHOSPHATE SYNTHASE 2"/>
    <property type="match status" value="1"/>
</dbReference>
<dbReference type="GO" id="GO:0000287">
    <property type="term" value="F:magnesium ion binding"/>
    <property type="evidence" value="ECO:0007669"/>
    <property type="project" value="UniProtKB-UniRule"/>
</dbReference>
<comment type="function">
    <text evidence="2">Catalyzes the condensation of isopentenyl diphosphate (IPP) with allylic pyrophosphates generating different type of terpenoids.</text>
</comment>
<accession>A0A6J4QMI9</accession>
<protein>
    <recommendedName>
        <fullName evidence="2">Isoprenyl transferase</fullName>
        <ecNumber evidence="2">2.5.1.-</ecNumber>
    </recommendedName>
</protein>
<feature type="binding site" evidence="2">
    <location>
        <position position="38"/>
    </location>
    <ligand>
        <name>substrate</name>
    </ligand>
</feature>
<dbReference type="NCBIfam" id="TIGR00055">
    <property type="entry name" value="uppS"/>
    <property type="match status" value="1"/>
</dbReference>
<proteinExistence type="inferred from homology"/>
<organism evidence="3">
    <name type="scientific">uncultured Phycisphaerae bacterium</name>
    <dbReference type="NCBI Taxonomy" id="904963"/>
    <lineage>
        <taxon>Bacteria</taxon>
        <taxon>Pseudomonadati</taxon>
        <taxon>Planctomycetota</taxon>
        <taxon>Phycisphaerae</taxon>
        <taxon>environmental samples</taxon>
    </lineage>
</organism>
<dbReference type="Pfam" id="PF01255">
    <property type="entry name" value="Prenyltransf"/>
    <property type="match status" value="1"/>
</dbReference>
<dbReference type="PANTHER" id="PTHR10291">
    <property type="entry name" value="DEHYDRODOLICHYL DIPHOSPHATE SYNTHASE FAMILY MEMBER"/>
    <property type="match status" value="1"/>
</dbReference>
<feature type="active site" description="Proton acceptor" evidence="2">
    <location>
        <position position="74"/>
    </location>
</feature>
<dbReference type="HAMAP" id="MF_01139">
    <property type="entry name" value="ISPT"/>
    <property type="match status" value="1"/>
</dbReference>
<dbReference type="InterPro" id="IPR036424">
    <property type="entry name" value="UPP_synth-like_sf"/>
</dbReference>
<sequence>MDDLADIPPEKFPRHVAVIMDGNGRWAVRRGLERVRGHQQGARSVRDVVTECARLRKDRGGPDVLTLYSFSLENWKRPVDEVTFLMQMYIDYLRSERATMMENNIRFRQIGRLDHLPEPVTDEVDRTLAETAKNDGLTLVLALNYSSRAEITDAVRAIAAKVKAGELDARDVTESTVSDHLYTAGMPDPDLLIRTAGEMRVSNYLLWQISYAELVVSDVLWPDFGVAELHHAIREFSRRNRRFGALDHTNTLAKR</sequence>
<dbReference type="Gene3D" id="3.40.1180.10">
    <property type="entry name" value="Decaprenyl diphosphate synthase-like"/>
    <property type="match status" value="1"/>
</dbReference>
<dbReference type="EMBL" id="CADCUQ010000979">
    <property type="protein sequence ID" value="CAA9441698.1"/>
    <property type="molecule type" value="Genomic_DNA"/>
</dbReference>
<evidence type="ECO:0000256" key="2">
    <source>
        <dbReference type="HAMAP-Rule" id="MF_01139"/>
    </source>
</evidence>
<feature type="binding site" evidence="2">
    <location>
        <position position="75"/>
    </location>
    <ligand>
        <name>substrate</name>
    </ligand>
</feature>
<evidence type="ECO:0000313" key="3">
    <source>
        <dbReference type="EMBL" id="CAA9441698.1"/>
    </source>
</evidence>
<dbReference type="EC" id="2.5.1.-" evidence="2"/>
<dbReference type="InterPro" id="IPR018520">
    <property type="entry name" value="UPP_synth-like_CS"/>
</dbReference>
<dbReference type="InterPro" id="IPR001441">
    <property type="entry name" value="UPP_synth-like"/>
</dbReference>